<sequence>MLLLLFLGNMTIFGQKSQESQHRIKKAQFPTISIDTLFKAVNDSELKKVRYYKAVDTARTTYTLKFKMQRLHYQMHFYSKGKLLKVGFGIKEVDVPSDTYAAMQHYLQNRFKNVKIRRMYQEYHIISEEKAQSTIKNAFQNLMLPTNQYRLLIMGKNELGRQAYEAKFDAEGELNAFTEALPSNYDRVLY</sequence>
<evidence type="ECO:0000313" key="2">
    <source>
        <dbReference type="Proteomes" id="UP000199440"/>
    </source>
</evidence>
<dbReference type="EMBL" id="FNGV01000002">
    <property type="protein sequence ID" value="SDL69353.1"/>
    <property type="molecule type" value="Genomic_DNA"/>
</dbReference>
<protein>
    <submittedName>
        <fullName evidence="1">Uncharacterized protein</fullName>
    </submittedName>
</protein>
<name>A0A1G9M5D1_9FLAO</name>
<accession>A0A1G9M5D1</accession>
<organism evidence="1 2">
    <name type="scientific">Kriegella aquimaris</name>
    <dbReference type="NCBI Taxonomy" id="192904"/>
    <lineage>
        <taxon>Bacteria</taxon>
        <taxon>Pseudomonadati</taxon>
        <taxon>Bacteroidota</taxon>
        <taxon>Flavobacteriia</taxon>
        <taxon>Flavobacteriales</taxon>
        <taxon>Flavobacteriaceae</taxon>
        <taxon>Kriegella</taxon>
    </lineage>
</organism>
<gene>
    <name evidence="1" type="ORF">SAMN04488514_102361</name>
</gene>
<proteinExistence type="predicted"/>
<dbReference type="AlphaFoldDB" id="A0A1G9M5D1"/>
<evidence type="ECO:0000313" key="1">
    <source>
        <dbReference type="EMBL" id="SDL69353.1"/>
    </source>
</evidence>
<keyword evidence="2" id="KW-1185">Reference proteome</keyword>
<dbReference type="STRING" id="192904.SAMN04488514_102361"/>
<reference evidence="1 2" key="1">
    <citation type="submission" date="2016-10" db="EMBL/GenBank/DDBJ databases">
        <authorList>
            <person name="de Groot N.N."/>
        </authorList>
    </citation>
    <scope>NUCLEOTIDE SEQUENCE [LARGE SCALE GENOMIC DNA]</scope>
    <source>
        <strain evidence="1 2">DSM 19886</strain>
    </source>
</reference>
<dbReference type="Proteomes" id="UP000199440">
    <property type="component" value="Unassembled WGS sequence"/>
</dbReference>